<comment type="caution">
    <text evidence="1">The sequence shown here is derived from an EMBL/GenBank/DDBJ whole genome shotgun (WGS) entry which is preliminary data.</text>
</comment>
<evidence type="ECO:0000313" key="1">
    <source>
        <dbReference type="EMBL" id="KAF9035432.1"/>
    </source>
</evidence>
<name>A0A9P5TX79_9AGAR</name>
<dbReference type="AlphaFoldDB" id="A0A9P5TX79"/>
<gene>
    <name evidence="1" type="ORF">BDP27DRAFT_1201113</name>
</gene>
<accession>A0A9P5TX79</accession>
<feature type="non-terminal residue" evidence="1">
    <location>
        <position position="1"/>
    </location>
</feature>
<sequence length="57" mass="6415">VVGDSISKLLFARSHFARLPAFLKGLFLFSFTASFDTFRYKSCIGNSILYTTTLRGM</sequence>
<keyword evidence="2" id="KW-1185">Reference proteome</keyword>
<organism evidence="1 2">
    <name type="scientific">Rhodocollybia butyracea</name>
    <dbReference type="NCBI Taxonomy" id="206335"/>
    <lineage>
        <taxon>Eukaryota</taxon>
        <taxon>Fungi</taxon>
        <taxon>Dikarya</taxon>
        <taxon>Basidiomycota</taxon>
        <taxon>Agaricomycotina</taxon>
        <taxon>Agaricomycetes</taxon>
        <taxon>Agaricomycetidae</taxon>
        <taxon>Agaricales</taxon>
        <taxon>Marasmiineae</taxon>
        <taxon>Omphalotaceae</taxon>
        <taxon>Rhodocollybia</taxon>
    </lineage>
</organism>
<reference evidence="1" key="1">
    <citation type="submission" date="2020-11" db="EMBL/GenBank/DDBJ databases">
        <authorList>
            <consortium name="DOE Joint Genome Institute"/>
            <person name="Ahrendt S."/>
            <person name="Riley R."/>
            <person name="Andreopoulos W."/>
            <person name="Labutti K."/>
            <person name="Pangilinan J."/>
            <person name="Ruiz-Duenas F.J."/>
            <person name="Barrasa J.M."/>
            <person name="Sanchez-Garcia M."/>
            <person name="Camarero S."/>
            <person name="Miyauchi S."/>
            <person name="Serrano A."/>
            <person name="Linde D."/>
            <person name="Babiker R."/>
            <person name="Drula E."/>
            <person name="Ayuso-Fernandez I."/>
            <person name="Pacheco R."/>
            <person name="Padilla G."/>
            <person name="Ferreira P."/>
            <person name="Barriuso J."/>
            <person name="Kellner H."/>
            <person name="Castanera R."/>
            <person name="Alfaro M."/>
            <person name="Ramirez L."/>
            <person name="Pisabarro A.G."/>
            <person name="Kuo A."/>
            <person name="Tritt A."/>
            <person name="Lipzen A."/>
            <person name="He G."/>
            <person name="Yan M."/>
            <person name="Ng V."/>
            <person name="Cullen D."/>
            <person name="Martin F."/>
            <person name="Rosso M.-N."/>
            <person name="Henrissat B."/>
            <person name="Hibbett D."/>
            <person name="Martinez A.T."/>
            <person name="Grigoriev I.V."/>
        </authorList>
    </citation>
    <scope>NUCLEOTIDE SEQUENCE</scope>
    <source>
        <strain evidence="1">AH 40177</strain>
    </source>
</reference>
<protein>
    <submittedName>
        <fullName evidence="1">Uncharacterized protein</fullName>
    </submittedName>
</protein>
<feature type="non-terminal residue" evidence="1">
    <location>
        <position position="57"/>
    </location>
</feature>
<dbReference type="Proteomes" id="UP000772434">
    <property type="component" value="Unassembled WGS sequence"/>
</dbReference>
<evidence type="ECO:0000313" key="2">
    <source>
        <dbReference type="Proteomes" id="UP000772434"/>
    </source>
</evidence>
<proteinExistence type="predicted"/>
<dbReference type="EMBL" id="JADNRY010000615">
    <property type="protein sequence ID" value="KAF9035432.1"/>
    <property type="molecule type" value="Genomic_DNA"/>
</dbReference>